<dbReference type="AlphaFoldDB" id="A0A1Y2A593"/>
<gene>
    <name evidence="1" type="ORF">BCR34DRAFT_660889</name>
</gene>
<proteinExistence type="predicted"/>
<accession>A0A1Y2A593</accession>
<keyword evidence="2" id="KW-1185">Reference proteome</keyword>
<name>A0A1Y2A593_9PLEO</name>
<evidence type="ECO:0000313" key="2">
    <source>
        <dbReference type="Proteomes" id="UP000193144"/>
    </source>
</evidence>
<comment type="caution">
    <text evidence="1">The sequence shown here is derived from an EMBL/GenBank/DDBJ whole genome shotgun (WGS) entry which is preliminary data.</text>
</comment>
<protein>
    <submittedName>
        <fullName evidence="1">Uncharacterized protein</fullName>
    </submittedName>
</protein>
<evidence type="ECO:0000313" key="1">
    <source>
        <dbReference type="EMBL" id="ORY17477.1"/>
    </source>
</evidence>
<dbReference type="EMBL" id="MCFA01000012">
    <property type="protein sequence ID" value="ORY17477.1"/>
    <property type="molecule type" value="Genomic_DNA"/>
</dbReference>
<sequence>MFRFHHLIANSSFYHPEPVVLKSKFPIRLALVENPKPPDDVLLHERLADNRHLISLQTEPLALITDISRISVQASIIDLGHATSQPDKHDIGAGTIAPETAQQFCTRDRILLSIYPGMNGAQESGASKTSSKPSRISATRSGIDLLGTSENGRWKFAGIARRVVKLCRPRMSTSPVATQHYTPSFQAEVDDGMVLYMANEADATSCLLIRPEKGRHWKPVGRAFRRRVATRGRQRRVTKSA</sequence>
<organism evidence="1 2">
    <name type="scientific">Clohesyomyces aquaticus</name>
    <dbReference type="NCBI Taxonomy" id="1231657"/>
    <lineage>
        <taxon>Eukaryota</taxon>
        <taxon>Fungi</taxon>
        <taxon>Dikarya</taxon>
        <taxon>Ascomycota</taxon>
        <taxon>Pezizomycotina</taxon>
        <taxon>Dothideomycetes</taxon>
        <taxon>Pleosporomycetidae</taxon>
        <taxon>Pleosporales</taxon>
        <taxon>Lindgomycetaceae</taxon>
        <taxon>Clohesyomyces</taxon>
    </lineage>
</organism>
<dbReference type="Proteomes" id="UP000193144">
    <property type="component" value="Unassembled WGS sequence"/>
</dbReference>
<reference evidence="1 2" key="1">
    <citation type="submission" date="2016-07" db="EMBL/GenBank/DDBJ databases">
        <title>Pervasive Adenine N6-methylation of Active Genes in Fungi.</title>
        <authorList>
            <consortium name="DOE Joint Genome Institute"/>
            <person name="Mondo S.J."/>
            <person name="Dannebaum R.O."/>
            <person name="Kuo R.C."/>
            <person name="Labutti K."/>
            <person name="Haridas S."/>
            <person name="Kuo A."/>
            <person name="Salamov A."/>
            <person name="Ahrendt S.R."/>
            <person name="Lipzen A."/>
            <person name="Sullivan W."/>
            <person name="Andreopoulos W.B."/>
            <person name="Clum A."/>
            <person name="Lindquist E."/>
            <person name="Daum C."/>
            <person name="Ramamoorthy G.K."/>
            <person name="Gryganskyi A."/>
            <person name="Culley D."/>
            <person name="Magnuson J.K."/>
            <person name="James T.Y."/>
            <person name="O'Malley M.A."/>
            <person name="Stajich J.E."/>
            <person name="Spatafora J.W."/>
            <person name="Visel A."/>
            <person name="Grigoriev I.V."/>
        </authorList>
    </citation>
    <scope>NUCLEOTIDE SEQUENCE [LARGE SCALE GENOMIC DNA]</scope>
    <source>
        <strain evidence="1 2">CBS 115471</strain>
    </source>
</reference>